<evidence type="ECO:0000256" key="12">
    <source>
        <dbReference type="ARBA" id="ARBA00023242"/>
    </source>
</evidence>
<evidence type="ECO:0000313" key="22">
    <source>
        <dbReference type="Proteomes" id="UP000193944"/>
    </source>
</evidence>
<dbReference type="Pfam" id="PF04926">
    <property type="entry name" value="PAP_RNA-bind"/>
    <property type="match status" value="1"/>
</dbReference>
<dbReference type="GO" id="GO:0180010">
    <property type="term" value="P:co-transcriptional mRNA 3'-end processing, cleavage and polyadenylation pathway"/>
    <property type="evidence" value="ECO:0007669"/>
    <property type="project" value="EnsemblFungi"/>
</dbReference>
<feature type="compositionally biased region" description="Basic and acidic residues" evidence="16">
    <location>
        <begin position="1"/>
        <end position="10"/>
    </location>
</feature>
<evidence type="ECO:0000256" key="1">
    <source>
        <dbReference type="ARBA" id="ARBA00001936"/>
    </source>
</evidence>
<proteinExistence type="inferred from homology"/>
<dbReference type="Proteomes" id="UP000193944">
    <property type="component" value="Unassembled WGS sequence"/>
</dbReference>
<feature type="binding site" evidence="15">
    <location>
        <position position="115"/>
    </location>
    <ligand>
        <name>Mg(2+)</name>
        <dbReference type="ChEBI" id="CHEBI:18420"/>
        <label>1</label>
        <note>catalytic</note>
    </ligand>
</feature>
<evidence type="ECO:0000256" key="11">
    <source>
        <dbReference type="ARBA" id="ARBA00023211"/>
    </source>
</evidence>
<keyword evidence="7 13" id="KW-0547">Nucleotide-binding</keyword>
<evidence type="ECO:0000259" key="18">
    <source>
        <dbReference type="Pfam" id="PF04926"/>
    </source>
</evidence>
<keyword evidence="17" id="KW-1133">Transmembrane helix</keyword>
<dbReference type="FunFam" id="1.10.1410.10:FF:000001">
    <property type="entry name" value="Putative poly(A) polymerase gamma"/>
    <property type="match status" value="1"/>
</dbReference>
<evidence type="ECO:0000256" key="14">
    <source>
        <dbReference type="PIRSR" id="PIRSR018425-1"/>
    </source>
</evidence>
<dbReference type="Pfam" id="PF20750">
    <property type="entry name" value="PAP_NTPase"/>
    <property type="match status" value="1"/>
</dbReference>
<dbReference type="InterPro" id="IPR007010">
    <property type="entry name" value="PolA_pol_RNA-bd_dom"/>
</dbReference>
<dbReference type="GO" id="GO:0003723">
    <property type="term" value="F:RNA binding"/>
    <property type="evidence" value="ECO:0007669"/>
    <property type="project" value="UniProtKB-UniRule"/>
</dbReference>
<keyword evidence="22" id="KW-1185">Reference proteome</keyword>
<dbReference type="OrthoDB" id="412748at2759"/>
<dbReference type="GO" id="GO:0033621">
    <property type="term" value="P:nuclear mRNA surveillance of meiosis-specific transcripts"/>
    <property type="evidence" value="ECO:0007669"/>
    <property type="project" value="EnsemblFungi"/>
</dbReference>
<feature type="binding site" evidence="14">
    <location>
        <begin position="113"/>
        <end position="115"/>
    </location>
    <ligand>
        <name>ATP</name>
        <dbReference type="ChEBI" id="CHEBI:30616"/>
    </ligand>
</feature>
<comment type="function">
    <text evidence="13">Polymerase that creates the 3'-poly(A) tail of mRNA's.</text>
</comment>
<keyword evidence="6 15" id="KW-0479">Metal-binding</keyword>
<evidence type="ECO:0000256" key="8">
    <source>
        <dbReference type="ARBA" id="ARBA00022840"/>
    </source>
</evidence>
<dbReference type="GO" id="GO:0071920">
    <property type="term" value="C:cleavage body"/>
    <property type="evidence" value="ECO:0007669"/>
    <property type="project" value="EnsemblFungi"/>
</dbReference>
<evidence type="ECO:0000313" key="21">
    <source>
        <dbReference type="EMBL" id="ORX84486.1"/>
    </source>
</evidence>
<feature type="binding site" evidence="14">
    <location>
        <begin position="246"/>
        <end position="247"/>
    </location>
    <ligand>
        <name>ATP</name>
        <dbReference type="ChEBI" id="CHEBI:30616"/>
    </ligand>
</feature>
<dbReference type="FunFam" id="3.30.70.590:FF:000003">
    <property type="entry name" value="Poly(A) polymerase"/>
    <property type="match status" value="1"/>
</dbReference>
<feature type="domain" description="Poly(A) polymerase central" evidence="19">
    <location>
        <begin position="220"/>
        <end position="364"/>
    </location>
</feature>
<dbReference type="EMBL" id="MCFG01000051">
    <property type="protein sequence ID" value="ORX84486.1"/>
    <property type="molecule type" value="Genomic_DNA"/>
</dbReference>
<keyword evidence="17" id="KW-0472">Membrane</keyword>
<dbReference type="FunFam" id="3.30.460.10:FF:000002">
    <property type="entry name" value="Poly(A) polymerase alpha, putative"/>
    <property type="match status" value="1"/>
</dbReference>
<feature type="transmembrane region" description="Helical" evidence="17">
    <location>
        <begin position="235"/>
        <end position="253"/>
    </location>
</feature>
<evidence type="ECO:0000256" key="5">
    <source>
        <dbReference type="ARBA" id="ARBA00022679"/>
    </source>
</evidence>
<dbReference type="GO" id="GO:0005524">
    <property type="term" value="F:ATP binding"/>
    <property type="evidence" value="ECO:0007669"/>
    <property type="project" value="UniProtKB-UniRule"/>
</dbReference>
<evidence type="ECO:0000259" key="20">
    <source>
        <dbReference type="Pfam" id="PF20750"/>
    </source>
</evidence>
<feature type="binding site" evidence="15">
    <location>
        <position position="167"/>
    </location>
    <ligand>
        <name>Mg(2+)</name>
        <dbReference type="ChEBI" id="CHEBI:18420"/>
        <label>2</label>
        <note>catalytic</note>
    </ligand>
</feature>
<feature type="binding site" evidence="14">
    <location>
        <begin position="100"/>
        <end position="102"/>
    </location>
    <ligand>
        <name>ATP</name>
        <dbReference type="ChEBI" id="CHEBI:30616"/>
    </ligand>
</feature>
<evidence type="ECO:0000259" key="19">
    <source>
        <dbReference type="Pfam" id="PF04928"/>
    </source>
</evidence>
<dbReference type="InterPro" id="IPR014492">
    <property type="entry name" value="PolyA_polymerase"/>
</dbReference>
<keyword evidence="10" id="KW-0694">RNA-binding</keyword>
<dbReference type="GO" id="GO:1990251">
    <property type="term" value="C:nuclear exosome focus"/>
    <property type="evidence" value="ECO:0007669"/>
    <property type="project" value="EnsemblFungi"/>
</dbReference>
<dbReference type="STRING" id="1754192.A0A1Y1XGE4"/>
<evidence type="ECO:0000256" key="2">
    <source>
        <dbReference type="ARBA" id="ARBA00004123"/>
    </source>
</evidence>
<protein>
    <recommendedName>
        <fullName evidence="13">Poly(A) polymerase</fullName>
        <ecNumber evidence="13">2.7.7.19</ecNumber>
    </recommendedName>
</protein>
<dbReference type="GO" id="GO:0005829">
    <property type="term" value="C:cytosol"/>
    <property type="evidence" value="ECO:0007669"/>
    <property type="project" value="EnsemblFungi"/>
</dbReference>
<evidence type="ECO:0000256" key="9">
    <source>
        <dbReference type="ARBA" id="ARBA00022842"/>
    </source>
</evidence>
<dbReference type="InterPro" id="IPR043519">
    <property type="entry name" value="NT_sf"/>
</dbReference>
<dbReference type="Pfam" id="PF04928">
    <property type="entry name" value="PAP_central"/>
    <property type="match status" value="1"/>
</dbReference>
<dbReference type="CDD" id="cd05402">
    <property type="entry name" value="NT_PAP_TUTase"/>
    <property type="match status" value="1"/>
</dbReference>
<keyword evidence="9 15" id="KW-0460">Magnesium</keyword>
<comment type="subcellular location">
    <subcellularLocation>
        <location evidence="2 13">Nucleus</location>
    </subcellularLocation>
</comment>
<dbReference type="AlphaFoldDB" id="A0A1Y1XGE4"/>
<feature type="domain" description="Poly(A) polymerase nucleotidyltransferase" evidence="20">
    <location>
        <begin position="21"/>
        <end position="214"/>
    </location>
</feature>
<dbReference type="PANTHER" id="PTHR10682">
    <property type="entry name" value="POLY A POLYMERASE"/>
    <property type="match status" value="1"/>
</dbReference>
<dbReference type="InterPro" id="IPR011068">
    <property type="entry name" value="NuclTrfase_I-like_C"/>
</dbReference>
<comment type="catalytic activity">
    <reaction evidence="13">
        <text>RNA(n) + ATP = RNA(n)-3'-adenine ribonucleotide + diphosphate</text>
        <dbReference type="Rhea" id="RHEA:11332"/>
        <dbReference type="Rhea" id="RHEA-COMP:14527"/>
        <dbReference type="Rhea" id="RHEA-COMP:17347"/>
        <dbReference type="ChEBI" id="CHEBI:30616"/>
        <dbReference type="ChEBI" id="CHEBI:33019"/>
        <dbReference type="ChEBI" id="CHEBI:140395"/>
        <dbReference type="ChEBI" id="CHEBI:173115"/>
        <dbReference type="EC" id="2.7.7.19"/>
    </reaction>
</comment>
<evidence type="ECO:0000256" key="15">
    <source>
        <dbReference type="PIRSR" id="PIRSR018425-2"/>
    </source>
</evidence>
<accession>A0A1Y1XGE4</accession>
<comment type="cofactor">
    <cofactor evidence="1">
        <name>Mn(2+)</name>
        <dbReference type="ChEBI" id="CHEBI:29035"/>
    </cofactor>
</comment>
<dbReference type="InterPro" id="IPR007012">
    <property type="entry name" value="PolA_pol_cen_dom"/>
</dbReference>
<dbReference type="EC" id="2.7.7.19" evidence="13"/>
<dbReference type="SUPFAM" id="SSF55003">
    <property type="entry name" value="PAP/Archaeal CCA-adding enzyme, C-terminal domain"/>
    <property type="match status" value="1"/>
</dbReference>
<keyword evidence="8 13" id="KW-0067">ATP-binding</keyword>
<name>A0A1Y1XGE4_9FUNG</name>
<dbReference type="GO" id="GO:0033620">
    <property type="term" value="C:Mei2 nuclear dot complex"/>
    <property type="evidence" value="ECO:0007669"/>
    <property type="project" value="EnsemblFungi"/>
</dbReference>
<evidence type="ECO:0000256" key="4">
    <source>
        <dbReference type="ARBA" id="ARBA00022664"/>
    </source>
</evidence>
<keyword evidence="11" id="KW-0464">Manganese</keyword>
<dbReference type="InterPro" id="IPR048840">
    <property type="entry name" value="PolA_pol_NTPase"/>
</dbReference>
<feature type="binding site" evidence="15">
    <location>
        <position position="113"/>
    </location>
    <ligand>
        <name>Mg(2+)</name>
        <dbReference type="ChEBI" id="CHEBI:18420"/>
        <label>2</label>
        <note>catalytic</note>
    </ligand>
</feature>
<dbReference type="PANTHER" id="PTHR10682:SF10">
    <property type="entry name" value="POLYNUCLEOTIDE ADENYLYLTRANSFERASE"/>
    <property type="match status" value="1"/>
</dbReference>
<evidence type="ECO:0000256" key="7">
    <source>
        <dbReference type="ARBA" id="ARBA00022741"/>
    </source>
</evidence>
<feature type="binding site" evidence="15">
    <location>
        <position position="113"/>
    </location>
    <ligand>
        <name>Mg(2+)</name>
        <dbReference type="ChEBI" id="CHEBI:18420"/>
        <label>1</label>
        <note>catalytic</note>
    </ligand>
</feature>
<dbReference type="SUPFAM" id="SSF81301">
    <property type="entry name" value="Nucleotidyltransferase"/>
    <property type="match status" value="1"/>
</dbReference>
<keyword evidence="12 13" id="KW-0539">Nucleus</keyword>
<dbReference type="GO" id="GO:0031126">
    <property type="term" value="P:sno(s)RNA 3'-end processing"/>
    <property type="evidence" value="ECO:0007669"/>
    <property type="project" value="EnsemblFungi"/>
</dbReference>
<keyword evidence="5 13" id="KW-0808">Transferase</keyword>
<keyword evidence="4 13" id="KW-0507">mRNA processing</keyword>
<feature type="binding site" evidence="15">
    <location>
        <position position="115"/>
    </location>
    <ligand>
        <name>Mg(2+)</name>
        <dbReference type="ChEBI" id="CHEBI:18420"/>
        <label>2</label>
        <note>catalytic</note>
    </ligand>
</feature>
<keyword evidence="17" id="KW-0812">Transmembrane</keyword>
<dbReference type="SUPFAM" id="SSF81631">
    <property type="entry name" value="PAP/OAS1 substrate-binding domain"/>
    <property type="match status" value="1"/>
</dbReference>
<reference evidence="21 22" key="1">
    <citation type="submission" date="2016-08" db="EMBL/GenBank/DDBJ databases">
        <title>A Parts List for Fungal Cellulosomes Revealed by Comparative Genomics.</title>
        <authorList>
            <consortium name="DOE Joint Genome Institute"/>
            <person name="Haitjema C.H."/>
            <person name="Gilmore S.P."/>
            <person name="Henske J.K."/>
            <person name="Solomon K.V."/>
            <person name="De Groot R."/>
            <person name="Kuo A."/>
            <person name="Mondo S.J."/>
            <person name="Salamov A.A."/>
            <person name="Labutti K."/>
            <person name="Zhao Z."/>
            <person name="Chiniquy J."/>
            <person name="Barry K."/>
            <person name="Brewer H.M."/>
            <person name="Purvine S.O."/>
            <person name="Wright A.T."/>
            <person name="Boxma B."/>
            <person name="Van Alen T."/>
            <person name="Hackstein J.H."/>
            <person name="Baker S.E."/>
            <person name="Grigoriev I.V."/>
            <person name="O'Malley M.A."/>
        </authorList>
    </citation>
    <scope>NUCLEOTIDE SEQUENCE [LARGE SCALE GENOMIC DNA]</scope>
    <source>
        <strain evidence="21 22">S4</strain>
    </source>
</reference>
<feature type="binding site" evidence="14">
    <location>
        <position position="237"/>
    </location>
    <ligand>
        <name>ATP</name>
        <dbReference type="ChEBI" id="CHEBI:30616"/>
    </ligand>
</feature>
<dbReference type="GO" id="GO:0005847">
    <property type="term" value="C:mRNA cleavage and polyadenylation specificity factor complex"/>
    <property type="evidence" value="ECO:0007669"/>
    <property type="project" value="EnsemblFungi"/>
</dbReference>
<sequence length="552" mass="63454">MSNDYEKSSENESTQEYKTYGVTPPISFSPPTEKELKYTETLIETLKKFGLFESEEDARKREIVLGKLNTIVKDFVKYVSLKHHLPESVANEAGGKIFTFGSYRLGVHGAGADIDTLCVTPKHIQREDFFEDMYEALKKRPEVTNLTPVTDAYVPVMKFYFSGIPIDLLFAQLQLSSIPDDLDLSNNELLKGIDDRCIRSVNGSRVTDEILRLVPDIPAFRSALRCIKLWAKRRAIYSNVMGFLGGVAWAMLVARVCQLYPRAAASAIVSKFFLIMYQWKWPQPVLLKPIEDGPLQVRVWNPKLYPQDKAHRMPVITPAYPSMCATHNVTMSTQTIMTQEFKRATDIVEYIMVGVKQWPELFAKHDFFQKYRYYLQVIASSNSEERQRKWSGLVESRLRQLVMKLELVDNLVLAHPFIDGFSRSTICLTDEEGLNAAHGIFPKREKEFTEEEQKKLLENNEARIVYTTIFYIGLQIEPRAAGQTAPRKLDISWPTSEFTKLVKSWDKYDENSMGIVVQYIKSTNLPDEVFEEGEHPKVKVKKRTKSSRVCLY</sequence>
<dbReference type="GO" id="GO:0000287">
    <property type="term" value="F:magnesium ion binding"/>
    <property type="evidence" value="ECO:0007669"/>
    <property type="project" value="EnsemblFungi"/>
</dbReference>
<dbReference type="PIRSF" id="PIRSF018425">
    <property type="entry name" value="PolyA_polymerase"/>
    <property type="match status" value="1"/>
</dbReference>
<evidence type="ECO:0000256" key="10">
    <source>
        <dbReference type="ARBA" id="ARBA00022884"/>
    </source>
</evidence>
<organism evidence="21 22">
    <name type="scientific">Anaeromyces robustus</name>
    <dbReference type="NCBI Taxonomy" id="1754192"/>
    <lineage>
        <taxon>Eukaryota</taxon>
        <taxon>Fungi</taxon>
        <taxon>Fungi incertae sedis</taxon>
        <taxon>Chytridiomycota</taxon>
        <taxon>Chytridiomycota incertae sedis</taxon>
        <taxon>Neocallimastigomycetes</taxon>
        <taxon>Neocallimastigales</taxon>
        <taxon>Neocallimastigaceae</taxon>
        <taxon>Anaeromyces</taxon>
    </lineage>
</organism>
<comment type="cofactor">
    <cofactor evidence="15">
        <name>Mg(2+)</name>
        <dbReference type="ChEBI" id="CHEBI:18420"/>
    </cofactor>
    <text evidence="15">Binds 2 magnesium ions. Also active with manganese.</text>
</comment>
<comment type="similarity">
    <text evidence="3 13">Belongs to the poly(A) polymerase family.</text>
</comment>
<dbReference type="Gene3D" id="3.30.460.10">
    <property type="entry name" value="Beta Polymerase, domain 2"/>
    <property type="match status" value="1"/>
</dbReference>
<feature type="binding site" evidence="14">
    <location>
        <position position="228"/>
    </location>
    <ligand>
        <name>ATP</name>
        <dbReference type="ChEBI" id="CHEBI:30616"/>
    </ligand>
</feature>
<dbReference type="GO" id="GO:1990817">
    <property type="term" value="F:poly(A) RNA polymerase activity"/>
    <property type="evidence" value="ECO:0007669"/>
    <property type="project" value="UniProtKB-UniRule"/>
</dbReference>
<evidence type="ECO:0000256" key="17">
    <source>
        <dbReference type="SAM" id="Phobius"/>
    </source>
</evidence>
<comment type="caution">
    <text evidence="21">The sequence shown here is derived from an EMBL/GenBank/DDBJ whole genome shotgun (WGS) entry which is preliminary data.</text>
</comment>
<dbReference type="Gene3D" id="3.30.70.590">
    <property type="entry name" value="Poly(A) polymerase predicted RNA binding domain"/>
    <property type="match status" value="1"/>
</dbReference>
<evidence type="ECO:0000256" key="3">
    <source>
        <dbReference type="ARBA" id="ARBA00010912"/>
    </source>
</evidence>
<evidence type="ECO:0000256" key="16">
    <source>
        <dbReference type="SAM" id="MobiDB-lite"/>
    </source>
</evidence>
<evidence type="ECO:0000256" key="6">
    <source>
        <dbReference type="ARBA" id="ARBA00022723"/>
    </source>
</evidence>
<evidence type="ECO:0000256" key="13">
    <source>
        <dbReference type="PIRNR" id="PIRNR018425"/>
    </source>
</evidence>
<gene>
    <name evidence="21" type="ORF">BCR32DRAFT_200821</name>
</gene>
<reference evidence="21 22" key="2">
    <citation type="submission" date="2016-08" db="EMBL/GenBank/DDBJ databases">
        <title>Pervasive Adenine N6-methylation of Active Genes in Fungi.</title>
        <authorList>
            <consortium name="DOE Joint Genome Institute"/>
            <person name="Mondo S.J."/>
            <person name="Dannebaum R.O."/>
            <person name="Kuo R.C."/>
            <person name="Labutti K."/>
            <person name="Haridas S."/>
            <person name="Kuo A."/>
            <person name="Salamov A."/>
            <person name="Ahrendt S.R."/>
            <person name="Lipzen A."/>
            <person name="Sullivan W."/>
            <person name="Andreopoulos W.B."/>
            <person name="Clum A."/>
            <person name="Lindquist E."/>
            <person name="Daum C."/>
            <person name="Ramamoorthy G.K."/>
            <person name="Gryganskyi A."/>
            <person name="Culley D."/>
            <person name="Magnuson J.K."/>
            <person name="James T.Y."/>
            <person name="O'Malley M.A."/>
            <person name="Stajich J.E."/>
            <person name="Spatafora J.W."/>
            <person name="Visel A."/>
            <person name="Grigoriev I.V."/>
        </authorList>
    </citation>
    <scope>NUCLEOTIDE SEQUENCE [LARGE SCALE GENOMIC DNA]</scope>
    <source>
        <strain evidence="21 22">S4</strain>
    </source>
</reference>
<feature type="region of interest" description="Disordered" evidence="16">
    <location>
        <begin position="1"/>
        <end position="32"/>
    </location>
</feature>
<dbReference type="Gene3D" id="1.10.1410.10">
    <property type="match status" value="1"/>
</dbReference>
<feature type="binding site" evidence="14">
    <location>
        <position position="167"/>
    </location>
    <ligand>
        <name>ATP</name>
        <dbReference type="ChEBI" id="CHEBI:30616"/>
    </ligand>
</feature>
<feature type="domain" description="Poly(A) polymerase RNA-binding" evidence="18">
    <location>
        <begin position="366"/>
        <end position="539"/>
    </location>
</feature>